<organism evidence="1 2">
    <name type="scientific">Candidatus Kaiserbacteria bacterium RIFCSPHIGHO2_01_FULL_55_17</name>
    <dbReference type="NCBI Taxonomy" id="1798484"/>
    <lineage>
        <taxon>Bacteria</taxon>
        <taxon>Candidatus Kaiseribacteriota</taxon>
    </lineage>
</organism>
<comment type="caution">
    <text evidence="1">The sequence shown here is derived from an EMBL/GenBank/DDBJ whole genome shotgun (WGS) entry which is preliminary data.</text>
</comment>
<dbReference type="AlphaFoldDB" id="A0A1F6D803"/>
<sequence>MVLASVMFFISLAGLAGFLGLKEWEVRSGRIALPAFRTRLDRWAFLLNDLLVALRADAEKIPPEVVHLSRILLHELALLVGTSLHFLAQQAHRLADFVSHKRNFVRRAPRSEFLKKITEHKNSDTQMLDTEEEREQNS</sequence>
<proteinExistence type="predicted"/>
<name>A0A1F6D803_9BACT</name>
<evidence type="ECO:0000313" key="1">
    <source>
        <dbReference type="EMBL" id="OGG57559.1"/>
    </source>
</evidence>
<dbReference type="Proteomes" id="UP000177958">
    <property type="component" value="Unassembled WGS sequence"/>
</dbReference>
<gene>
    <name evidence="1" type="ORF">A2853_01680</name>
</gene>
<evidence type="ECO:0000313" key="2">
    <source>
        <dbReference type="Proteomes" id="UP000177958"/>
    </source>
</evidence>
<reference evidence="1 2" key="1">
    <citation type="journal article" date="2016" name="Nat. Commun.">
        <title>Thousands of microbial genomes shed light on interconnected biogeochemical processes in an aquifer system.</title>
        <authorList>
            <person name="Anantharaman K."/>
            <person name="Brown C.T."/>
            <person name="Hug L.A."/>
            <person name="Sharon I."/>
            <person name="Castelle C.J."/>
            <person name="Probst A.J."/>
            <person name="Thomas B.C."/>
            <person name="Singh A."/>
            <person name="Wilkins M.J."/>
            <person name="Karaoz U."/>
            <person name="Brodie E.L."/>
            <person name="Williams K.H."/>
            <person name="Hubbard S.S."/>
            <person name="Banfield J.F."/>
        </authorList>
    </citation>
    <scope>NUCLEOTIDE SEQUENCE [LARGE SCALE GENOMIC DNA]</scope>
</reference>
<dbReference type="EMBL" id="MFKX01000021">
    <property type="protein sequence ID" value="OGG57559.1"/>
    <property type="molecule type" value="Genomic_DNA"/>
</dbReference>
<protein>
    <submittedName>
        <fullName evidence="1">Uncharacterized protein</fullName>
    </submittedName>
</protein>
<accession>A0A1F6D803</accession>